<evidence type="ECO:0000259" key="1">
    <source>
        <dbReference type="Pfam" id="PF13519"/>
    </source>
</evidence>
<dbReference type="OrthoDB" id="2960279at2"/>
<accession>A0A135L792</accession>
<name>A0A135L792_9BACI</name>
<dbReference type="Gene3D" id="3.40.50.410">
    <property type="entry name" value="von Willebrand factor, type A domain"/>
    <property type="match status" value="1"/>
</dbReference>
<dbReference type="CDD" id="cd00198">
    <property type="entry name" value="vWFA"/>
    <property type="match status" value="1"/>
</dbReference>
<keyword evidence="3" id="KW-1185">Reference proteome</keyword>
<gene>
    <name evidence="2" type="ORF">U473_13125</name>
</gene>
<dbReference type="InterPro" id="IPR002035">
    <property type="entry name" value="VWF_A"/>
</dbReference>
<dbReference type="Pfam" id="PF13519">
    <property type="entry name" value="VWA_2"/>
    <property type="match status" value="1"/>
</dbReference>
<dbReference type="InterPro" id="IPR036465">
    <property type="entry name" value="vWFA_dom_sf"/>
</dbReference>
<feature type="domain" description="VWFA" evidence="1">
    <location>
        <begin position="135"/>
        <end position="226"/>
    </location>
</feature>
<dbReference type="Proteomes" id="UP000070352">
    <property type="component" value="Unassembled WGS sequence"/>
</dbReference>
<organism evidence="2 3">
    <name type="scientific">Tepidibacillus decaturensis</name>
    <dbReference type="NCBI Taxonomy" id="1413211"/>
    <lineage>
        <taxon>Bacteria</taxon>
        <taxon>Bacillati</taxon>
        <taxon>Bacillota</taxon>
        <taxon>Bacilli</taxon>
        <taxon>Bacillales</taxon>
        <taxon>Bacillaceae</taxon>
        <taxon>Tepidibacillus</taxon>
    </lineage>
</organism>
<reference evidence="2 3" key="1">
    <citation type="submission" date="2016-02" db="EMBL/GenBank/DDBJ databases">
        <title>Draft Genome for Tepidibacillus decaturensis nov. sp. Strain Z9, an Anaerobic, Moderately Thermophilic and Heterotrophic Bacterium from Deep Subsurface of the Illinois Basin, USA.</title>
        <authorList>
            <person name="Dong Y."/>
            <person name="Chang J.Y."/>
            <person name="Sanford R."/>
            <person name="Fouke B.W."/>
        </authorList>
    </citation>
    <scope>NUCLEOTIDE SEQUENCE [LARGE SCALE GENOMIC DNA]</scope>
    <source>
        <strain evidence="2 3">Z9</strain>
    </source>
</reference>
<dbReference type="STRING" id="1413211.U473_13125"/>
<comment type="caution">
    <text evidence="2">The sequence shown here is derived from an EMBL/GenBank/DDBJ whole genome shotgun (WGS) entry which is preliminary data.</text>
</comment>
<protein>
    <recommendedName>
        <fullName evidence="1">VWFA domain-containing protein</fullName>
    </recommendedName>
</protein>
<evidence type="ECO:0000313" key="3">
    <source>
        <dbReference type="Proteomes" id="UP000070352"/>
    </source>
</evidence>
<dbReference type="AlphaFoldDB" id="A0A135L792"/>
<sequence length="238" mass="26136">MNETLVFNQITLITDGCSNQGYSPIEAARQAYEKGIIINVIGITDGGQIGKQGTLEIEGIAKAGGGLSQIVPVERVKKTVQFVTRQAMNKTITQVVNAQLVQILGENDLVEISPNQRLKVANMMDEMAEHSHLKVLLLIDQSASMLKKMEKVQEAIVDFQLSLLSRAGESSISIVIFPGNPDLLDIKIPWTKDIKKVDTILHQMVPQGNTPTGSAILKSIDLFYQSKHKQGLLDEYVV</sequence>
<dbReference type="EMBL" id="LSKU01000001">
    <property type="protein sequence ID" value="KXG44852.1"/>
    <property type="molecule type" value="Genomic_DNA"/>
</dbReference>
<dbReference type="RefSeq" id="WP_068727089.1">
    <property type="nucleotide sequence ID" value="NZ_LSKU01000001.1"/>
</dbReference>
<proteinExistence type="predicted"/>
<evidence type="ECO:0000313" key="2">
    <source>
        <dbReference type="EMBL" id="KXG44852.1"/>
    </source>
</evidence>
<dbReference type="SUPFAM" id="SSF53300">
    <property type="entry name" value="vWA-like"/>
    <property type="match status" value="2"/>
</dbReference>